<dbReference type="InterPro" id="IPR007110">
    <property type="entry name" value="Ig-like_dom"/>
</dbReference>
<dbReference type="InterPro" id="IPR050958">
    <property type="entry name" value="Cell_Adh-Cytoskel_Orgn"/>
</dbReference>
<dbReference type="InterPro" id="IPR036179">
    <property type="entry name" value="Ig-like_dom_sf"/>
</dbReference>
<dbReference type="InterPro" id="IPR003598">
    <property type="entry name" value="Ig_sub2"/>
</dbReference>
<dbReference type="PANTHER" id="PTHR45080">
    <property type="entry name" value="CONTACTIN 5"/>
    <property type="match status" value="1"/>
</dbReference>
<dbReference type="PROSITE" id="PS50835">
    <property type="entry name" value="IG_LIKE"/>
    <property type="match status" value="4"/>
</dbReference>
<dbReference type="Proteomes" id="UP000274131">
    <property type="component" value="Unassembled WGS sequence"/>
</dbReference>
<dbReference type="Pfam" id="PF07679">
    <property type="entry name" value="I-set"/>
    <property type="match status" value="4"/>
</dbReference>
<evidence type="ECO:0000256" key="1">
    <source>
        <dbReference type="ARBA" id="ARBA00022737"/>
    </source>
</evidence>
<protein>
    <submittedName>
        <fullName evidence="6">Stretchin-Mlck</fullName>
    </submittedName>
</protein>
<dbReference type="FunFam" id="2.60.40.10:FF:000107">
    <property type="entry name" value="Myosin, light chain kinase a"/>
    <property type="match status" value="2"/>
</dbReference>
<keyword evidence="5" id="KW-1185">Reference proteome</keyword>
<evidence type="ECO:0000313" key="4">
    <source>
        <dbReference type="EMBL" id="VDD90688.1"/>
    </source>
</evidence>
<dbReference type="Gene3D" id="2.60.40.10">
    <property type="entry name" value="Immunoglobulins"/>
    <property type="match status" value="4"/>
</dbReference>
<dbReference type="SMART" id="SM00408">
    <property type="entry name" value="IGc2"/>
    <property type="match status" value="4"/>
</dbReference>
<proteinExistence type="predicted"/>
<feature type="domain" description="Ig-like" evidence="3">
    <location>
        <begin position="153"/>
        <end position="246"/>
    </location>
</feature>
<accession>A0A0N4V6E3</accession>
<dbReference type="PANTHER" id="PTHR45080:SF29">
    <property type="entry name" value="NEURAL CELL ADHESION MOLECULE 1-LIKE ISOFORM X1"/>
    <property type="match status" value="1"/>
</dbReference>
<dbReference type="GO" id="GO:0005886">
    <property type="term" value="C:plasma membrane"/>
    <property type="evidence" value="ECO:0007669"/>
    <property type="project" value="TreeGrafter"/>
</dbReference>
<dbReference type="SUPFAM" id="SSF48726">
    <property type="entry name" value="Immunoglobulin"/>
    <property type="match status" value="4"/>
</dbReference>
<reference evidence="6" key="1">
    <citation type="submission" date="2017-02" db="UniProtKB">
        <authorList>
            <consortium name="WormBaseParasite"/>
        </authorList>
    </citation>
    <scope>IDENTIFICATION</scope>
</reference>
<feature type="domain" description="Ig-like" evidence="3">
    <location>
        <begin position="49"/>
        <end position="141"/>
    </location>
</feature>
<evidence type="ECO:0000313" key="6">
    <source>
        <dbReference type="WBParaSite" id="EVEC_0000582801-mRNA-1"/>
    </source>
</evidence>
<dbReference type="AlphaFoldDB" id="A0A0N4V6E3"/>
<evidence type="ECO:0000313" key="5">
    <source>
        <dbReference type="Proteomes" id="UP000274131"/>
    </source>
</evidence>
<dbReference type="FunFam" id="2.60.40.10:FF:000612">
    <property type="entry name" value="palladin isoform X1"/>
    <property type="match status" value="1"/>
</dbReference>
<dbReference type="STRING" id="51028.A0A0N4V6E3"/>
<evidence type="ECO:0000256" key="2">
    <source>
        <dbReference type="ARBA" id="ARBA00023319"/>
    </source>
</evidence>
<feature type="domain" description="Ig-like" evidence="3">
    <location>
        <begin position="272"/>
        <end position="362"/>
    </location>
</feature>
<dbReference type="GO" id="GO:0030017">
    <property type="term" value="C:sarcomere"/>
    <property type="evidence" value="ECO:0007669"/>
    <property type="project" value="UniProtKB-ARBA"/>
</dbReference>
<dbReference type="OrthoDB" id="2152335at2759"/>
<dbReference type="CDD" id="cd00096">
    <property type="entry name" value="Ig"/>
    <property type="match status" value="2"/>
</dbReference>
<dbReference type="FunFam" id="2.60.40.10:FF:000031">
    <property type="entry name" value="Myosin-binding protein C, slow type"/>
    <property type="match status" value="1"/>
</dbReference>
<keyword evidence="2" id="KW-0393">Immunoglobulin domain</keyword>
<sequence length="536" mass="59678">VHHVSKFDEGFYNCTASNVEGIVTCTSDITVIPAKEEPKRRSRKQPQAPTFLEVLPGKVKISAGDPFTVECSIAAHPAPSIRWSRNGAPFIPQIERYSMLYDGETATLKITNVSTADVGTYTCIAENHLGKAKTTMRLEVDENAPSGKEGIPPRFLRENILDVVQVRDGEKAVLSAELLEGSEPLTISWMHNKVEIPDSSGFAYSRRKNYCCLTVADAFPEDSGEYVCEVRNKAGSAQCFIKLVVSDFRKRLGNHTSSVSERHQKSEYEELPTIVCNDKTVKVDPGQTLCLNAVVQGHPEPVIAWQRNGRTIAAGDRYEMEHDGENFTLRIHDATRGDSGAYILKAVNTAGASAVEILVEVSEITDSNAVVPKMKTVPISTQCAYGQRAELKCSFKGTPQPTVSWFLNDRKLVSGRDGYVIDTTPSTSQITVLRLQENHLGEYLCVVRNAYGEDLAKARIMLEVLCYIVLSLMSRIWRPVRLTASGNYNRRVKADELFEFNTQKFQGIQQRYLHAGRCEPKLLKYRYSICVTPSPK</sequence>
<dbReference type="GO" id="GO:0007156">
    <property type="term" value="P:homophilic cell adhesion via plasma membrane adhesion molecules"/>
    <property type="evidence" value="ECO:0007669"/>
    <property type="project" value="TreeGrafter"/>
</dbReference>
<feature type="domain" description="Ig-like" evidence="3">
    <location>
        <begin position="372"/>
        <end position="461"/>
    </location>
</feature>
<dbReference type="InterPro" id="IPR013098">
    <property type="entry name" value="Ig_I-set"/>
</dbReference>
<name>A0A0N4V6E3_ENTVE</name>
<dbReference type="InterPro" id="IPR013783">
    <property type="entry name" value="Ig-like_fold"/>
</dbReference>
<reference evidence="4 5" key="2">
    <citation type="submission" date="2018-10" db="EMBL/GenBank/DDBJ databases">
        <authorList>
            <consortium name="Pathogen Informatics"/>
        </authorList>
    </citation>
    <scope>NUCLEOTIDE SEQUENCE [LARGE SCALE GENOMIC DNA]</scope>
</reference>
<organism evidence="6">
    <name type="scientific">Enterobius vermicularis</name>
    <name type="common">Human pinworm</name>
    <dbReference type="NCBI Taxonomy" id="51028"/>
    <lineage>
        <taxon>Eukaryota</taxon>
        <taxon>Metazoa</taxon>
        <taxon>Ecdysozoa</taxon>
        <taxon>Nematoda</taxon>
        <taxon>Chromadorea</taxon>
        <taxon>Rhabditida</taxon>
        <taxon>Spirurina</taxon>
        <taxon>Oxyuridomorpha</taxon>
        <taxon>Oxyuroidea</taxon>
        <taxon>Oxyuridae</taxon>
        <taxon>Enterobius</taxon>
    </lineage>
</organism>
<dbReference type="SMART" id="SM00409">
    <property type="entry name" value="IG"/>
    <property type="match status" value="4"/>
</dbReference>
<dbReference type="WBParaSite" id="EVEC_0000582801-mRNA-1">
    <property type="protein sequence ID" value="EVEC_0000582801-mRNA-1"/>
    <property type="gene ID" value="EVEC_0000582801"/>
</dbReference>
<gene>
    <name evidence="4" type="ORF">EVEC_LOCUS5439</name>
</gene>
<dbReference type="EMBL" id="UXUI01008165">
    <property type="protein sequence ID" value="VDD90688.1"/>
    <property type="molecule type" value="Genomic_DNA"/>
</dbReference>
<dbReference type="InterPro" id="IPR003599">
    <property type="entry name" value="Ig_sub"/>
</dbReference>
<keyword evidence="1" id="KW-0677">Repeat</keyword>
<evidence type="ECO:0000259" key="3">
    <source>
        <dbReference type="PROSITE" id="PS50835"/>
    </source>
</evidence>